<dbReference type="Gene3D" id="1.25.10.10">
    <property type="entry name" value="Leucine-rich Repeat Variant"/>
    <property type="match status" value="1"/>
</dbReference>
<reference evidence="5 6" key="1">
    <citation type="submission" date="2024-04" db="EMBL/GenBank/DDBJ databases">
        <title>Genome assembly C_amara_ONT_v2.</title>
        <authorList>
            <person name="Yant L."/>
            <person name="Moore C."/>
            <person name="Slenker M."/>
        </authorList>
    </citation>
    <scope>NUCLEOTIDE SEQUENCE [LARGE SCALE GENOMIC DNA]</scope>
    <source>
        <tissue evidence="5">Leaf</tissue>
    </source>
</reference>
<feature type="region of interest" description="Disordered" evidence="2">
    <location>
        <begin position="302"/>
        <end position="336"/>
    </location>
</feature>
<dbReference type="PANTHER" id="PTHR31355:SF22">
    <property type="entry name" value="TORTIFOLIA1-LIKE PROTEIN 2"/>
    <property type="match status" value="1"/>
</dbReference>
<dbReference type="InterPro" id="IPR057599">
    <property type="entry name" value="TORTIFOLIA1/TORL1-2_C"/>
</dbReference>
<comment type="caution">
    <text evidence="5">The sequence shown here is derived from an EMBL/GenBank/DDBJ whole genome shotgun (WGS) entry which is preliminary data.</text>
</comment>
<dbReference type="EMBL" id="JBANAX010000876">
    <property type="protein sequence ID" value="KAL1190479.1"/>
    <property type="molecule type" value="Genomic_DNA"/>
</dbReference>
<dbReference type="InterPro" id="IPR011989">
    <property type="entry name" value="ARM-like"/>
</dbReference>
<keyword evidence="6" id="KW-1185">Reference proteome</keyword>
<evidence type="ECO:0000259" key="4">
    <source>
        <dbReference type="Pfam" id="PF24714"/>
    </source>
</evidence>
<dbReference type="InterPro" id="IPR057600">
    <property type="entry name" value="TORTIFOLIA1/SINE1-2_N"/>
</dbReference>
<feature type="region of interest" description="Disordered" evidence="2">
    <location>
        <begin position="580"/>
        <end position="660"/>
    </location>
</feature>
<accession>A0ABD0ZJA9</accession>
<feature type="compositionally biased region" description="Polar residues" evidence="2">
    <location>
        <begin position="580"/>
        <end position="614"/>
    </location>
</feature>
<proteinExistence type="predicted"/>
<dbReference type="PANTHER" id="PTHR31355">
    <property type="entry name" value="MICROTUBULE-ASSOCIATED PROTEIN TORTIFOLIA1"/>
    <property type="match status" value="1"/>
</dbReference>
<feature type="compositionally biased region" description="Polar residues" evidence="2">
    <location>
        <begin position="638"/>
        <end position="648"/>
    </location>
</feature>
<evidence type="ECO:0000259" key="3">
    <source>
        <dbReference type="Pfam" id="PF24713"/>
    </source>
</evidence>
<sequence length="825" mass="91403">MKTNMQTKAKGGNMKVNTQQVIFELKKKVVTALNKLADRDTYQRGVDELEKTVEHLSPDKISCFLSCILDTDSEQKSAVRKECIRLMGTLARFHQGLVGPYLGKMVLSVVKRLKDSDSVVRDACVDTMGVLASKMSCYEDEKYGVFVSLVKPLFEAIGDQNKYVQSGAALCLARVIDTSPEAPVVIIQRMLMRTVKLLNNSHFIAKPAVIELNRSIILAGGATVKSVLFSAMTSFQDALKNKDWTTRKAASVALTEIAATGEKFLGPLKASCICSLESCRFDKVKPVRDSVILALQYWKGVPGSDSPEPSETGSSLKESYSGARENSELFSTSDSKLKDATTSNKYVTDLATKKVPFSGRKAPTRYNEDTQKTKQDNWHIEIAVPECPIVSKANLHNEESEGSCITKTFAEATNTPEVTYEYIPMDNKADRFATGFVNENDDIKSITVSSSSFLASGMVNPAITSKHFEAEENDYEEQPFSTIVKDRSSLDSSVTVSSSQINHDCCAQVSNEMASIRKQLSDIENKQSRLIEQLQAFSTGIMNNFQVLQSKVSSLEYAVEGIAQNVVMHSDISNTSFVRQNQGSTMSPRLSSCTSRNSTEIRNRQSTLSTSKYSMTRENKTSGRSRLNESQGMEKTRSNNPLSKAGQHQTREDIWNNNGQGRQTLIQTRTSSDSVQSIRQHYEEVMMSGSRKPVTGVSCEDVVESEYLEVLSSGDELALVELLDRTGPVLDSMSSHTINEILSILVSYLLERRFMSSILPWFHQVVELSTTNGANYLIPSARKRAQVLSAIQEASGMDFSSLAERRAVTQIAMKLRKLWGNNLLH</sequence>
<name>A0ABD0ZJA9_CARAN</name>
<keyword evidence="1" id="KW-0175">Coiled coil</keyword>
<dbReference type="InterPro" id="IPR033337">
    <property type="entry name" value="TORTIFOLIA1/SINE1-2"/>
</dbReference>
<dbReference type="InterPro" id="IPR016024">
    <property type="entry name" value="ARM-type_fold"/>
</dbReference>
<evidence type="ECO:0000313" key="5">
    <source>
        <dbReference type="EMBL" id="KAL1190479.1"/>
    </source>
</evidence>
<evidence type="ECO:0000256" key="1">
    <source>
        <dbReference type="SAM" id="Coils"/>
    </source>
</evidence>
<feature type="coiled-coil region" evidence="1">
    <location>
        <begin position="506"/>
        <end position="533"/>
    </location>
</feature>
<dbReference type="Pfam" id="PF24713">
    <property type="entry name" value="TOR1L1_C"/>
    <property type="match status" value="1"/>
</dbReference>
<gene>
    <name evidence="5" type="ORF">V5N11_020653</name>
</gene>
<dbReference type="Pfam" id="PF24714">
    <property type="entry name" value="TOR1L1_N"/>
    <property type="match status" value="1"/>
</dbReference>
<feature type="domain" description="TORTIFOLIA1/SINE1-2 N-terminal" evidence="4">
    <location>
        <begin position="23"/>
        <end position="299"/>
    </location>
</feature>
<evidence type="ECO:0000256" key="2">
    <source>
        <dbReference type="SAM" id="MobiDB-lite"/>
    </source>
</evidence>
<dbReference type="Proteomes" id="UP001558713">
    <property type="component" value="Unassembled WGS sequence"/>
</dbReference>
<dbReference type="SUPFAM" id="SSF48371">
    <property type="entry name" value="ARM repeat"/>
    <property type="match status" value="1"/>
</dbReference>
<feature type="domain" description="TORTIFOLIA1/TORL1-2 C-terminal" evidence="3">
    <location>
        <begin position="703"/>
        <end position="819"/>
    </location>
</feature>
<organism evidence="5 6">
    <name type="scientific">Cardamine amara subsp. amara</name>
    <dbReference type="NCBI Taxonomy" id="228776"/>
    <lineage>
        <taxon>Eukaryota</taxon>
        <taxon>Viridiplantae</taxon>
        <taxon>Streptophyta</taxon>
        <taxon>Embryophyta</taxon>
        <taxon>Tracheophyta</taxon>
        <taxon>Spermatophyta</taxon>
        <taxon>Magnoliopsida</taxon>
        <taxon>eudicotyledons</taxon>
        <taxon>Gunneridae</taxon>
        <taxon>Pentapetalae</taxon>
        <taxon>rosids</taxon>
        <taxon>malvids</taxon>
        <taxon>Brassicales</taxon>
        <taxon>Brassicaceae</taxon>
        <taxon>Cardamineae</taxon>
        <taxon>Cardamine</taxon>
    </lineage>
</organism>
<evidence type="ECO:0000313" key="6">
    <source>
        <dbReference type="Proteomes" id="UP001558713"/>
    </source>
</evidence>
<dbReference type="AlphaFoldDB" id="A0ABD0ZJA9"/>
<feature type="compositionally biased region" description="Polar residues" evidence="2">
    <location>
        <begin position="622"/>
        <end position="631"/>
    </location>
</feature>
<feature type="compositionally biased region" description="Polar residues" evidence="2">
    <location>
        <begin position="307"/>
        <end position="318"/>
    </location>
</feature>
<protein>
    <submittedName>
        <fullName evidence="5">TORTIFOLIA1-like protein 2</fullName>
    </submittedName>
</protein>